<comment type="similarity">
    <text evidence="2 5">Belongs to the RecX family.</text>
</comment>
<comment type="subcellular location">
    <subcellularLocation>
        <location evidence="1 5">Cytoplasm</location>
    </subcellularLocation>
</comment>
<proteinExistence type="inferred from homology"/>
<dbReference type="EMBL" id="JBHRUG010000026">
    <property type="protein sequence ID" value="MFC3284411.1"/>
    <property type="molecule type" value="Genomic_DNA"/>
</dbReference>
<dbReference type="PANTHER" id="PTHR33602">
    <property type="entry name" value="REGULATORY PROTEIN RECX FAMILY PROTEIN"/>
    <property type="match status" value="1"/>
</dbReference>
<keyword evidence="10" id="KW-1185">Reference proteome</keyword>
<evidence type="ECO:0000256" key="4">
    <source>
        <dbReference type="ARBA" id="ARBA00022490"/>
    </source>
</evidence>
<sequence>MFGRRPDRDASREASPHDDAVRLLARREYSRAELEARLAAKGHAVAEIATCLDALLEQGLQSDARFAESFIRSRVSRGQGPVKIRAELGNRGVSRELVGAALAECEASESLDWYELACQALTRRYAGPADSPRERARRERFLAGRGFDFDQVQHALAHAWDS</sequence>
<name>A0ABV7LQA1_9GAMM</name>
<dbReference type="PANTHER" id="PTHR33602:SF1">
    <property type="entry name" value="REGULATORY PROTEIN RECX FAMILY PROTEIN"/>
    <property type="match status" value="1"/>
</dbReference>
<dbReference type="Proteomes" id="UP001595579">
    <property type="component" value="Unassembled WGS sequence"/>
</dbReference>
<feature type="domain" description="RecX second three-helical" evidence="6">
    <location>
        <begin position="62"/>
        <end position="102"/>
    </location>
</feature>
<evidence type="ECO:0000313" key="9">
    <source>
        <dbReference type="EMBL" id="MFC3284411.1"/>
    </source>
</evidence>
<dbReference type="Pfam" id="PF02631">
    <property type="entry name" value="RecX_HTH2"/>
    <property type="match status" value="1"/>
</dbReference>
<evidence type="ECO:0000259" key="8">
    <source>
        <dbReference type="Pfam" id="PF21982"/>
    </source>
</evidence>
<feature type="domain" description="RecX first three-helical" evidence="8">
    <location>
        <begin position="19"/>
        <end position="53"/>
    </location>
</feature>
<protein>
    <recommendedName>
        <fullName evidence="3 5">Regulatory protein RecX</fullName>
    </recommendedName>
</protein>
<keyword evidence="4 5" id="KW-0963">Cytoplasm</keyword>
<organism evidence="9 10">
    <name type="scientific">Litchfieldella rifensis</name>
    <dbReference type="NCBI Taxonomy" id="762643"/>
    <lineage>
        <taxon>Bacteria</taxon>
        <taxon>Pseudomonadati</taxon>
        <taxon>Pseudomonadota</taxon>
        <taxon>Gammaproteobacteria</taxon>
        <taxon>Oceanospirillales</taxon>
        <taxon>Halomonadaceae</taxon>
        <taxon>Litchfieldella</taxon>
    </lineage>
</organism>
<evidence type="ECO:0000256" key="1">
    <source>
        <dbReference type="ARBA" id="ARBA00004496"/>
    </source>
</evidence>
<feature type="domain" description="RecX third three-helical" evidence="7">
    <location>
        <begin position="114"/>
        <end position="156"/>
    </location>
</feature>
<dbReference type="Pfam" id="PF21982">
    <property type="entry name" value="RecX_HTH1"/>
    <property type="match status" value="1"/>
</dbReference>
<dbReference type="Gene3D" id="1.10.10.10">
    <property type="entry name" value="Winged helix-like DNA-binding domain superfamily/Winged helix DNA-binding domain"/>
    <property type="match status" value="3"/>
</dbReference>
<dbReference type="InterPro" id="IPR053926">
    <property type="entry name" value="RecX_HTH_1st"/>
</dbReference>
<evidence type="ECO:0000259" key="6">
    <source>
        <dbReference type="Pfam" id="PF02631"/>
    </source>
</evidence>
<evidence type="ECO:0000256" key="3">
    <source>
        <dbReference type="ARBA" id="ARBA00018111"/>
    </source>
</evidence>
<evidence type="ECO:0000256" key="2">
    <source>
        <dbReference type="ARBA" id="ARBA00009695"/>
    </source>
</evidence>
<comment type="function">
    <text evidence="5">Modulates RecA activity.</text>
</comment>
<dbReference type="HAMAP" id="MF_01114">
    <property type="entry name" value="RecX"/>
    <property type="match status" value="1"/>
</dbReference>
<dbReference type="InterPro" id="IPR036388">
    <property type="entry name" value="WH-like_DNA-bd_sf"/>
</dbReference>
<dbReference type="InterPro" id="IPR053924">
    <property type="entry name" value="RecX_HTH_2nd"/>
</dbReference>
<evidence type="ECO:0000256" key="5">
    <source>
        <dbReference type="HAMAP-Rule" id="MF_01114"/>
    </source>
</evidence>
<dbReference type="InterPro" id="IPR053925">
    <property type="entry name" value="RecX_HTH_3rd"/>
</dbReference>
<dbReference type="RefSeq" id="WP_386774370.1">
    <property type="nucleotide sequence ID" value="NZ_JBHRUG010000026.1"/>
</dbReference>
<gene>
    <name evidence="5" type="primary">recX</name>
    <name evidence="9" type="ORF">ACFOEV_12425</name>
</gene>
<evidence type="ECO:0000313" key="10">
    <source>
        <dbReference type="Proteomes" id="UP001595579"/>
    </source>
</evidence>
<dbReference type="Pfam" id="PF21981">
    <property type="entry name" value="RecX_HTH3"/>
    <property type="match status" value="1"/>
</dbReference>
<evidence type="ECO:0000259" key="7">
    <source>
        <dbReference type="Pfam" id="PF21981"/>
    </source>
</evidence>
<dbReference type="InterPro" id="IPR003783">
    <property type="entry name" value="Regulatory_RecX"/>
</dbReference>
<reference evidence="10" key="1">
    <citation type="journal article" date="2019" name="Int. J. Syst. Evol. Microbiol.">
        <title>The Global Catalogue of Microorganisms (GCM) 10K type strain sequencing project: providing services to taxonomists for standard genome sequencing and annotation.</title>
        <authorList>
            <consortium name="The Broad Institute Genomics Platform"/>
            <consortium name="The Broad Institute Genome Sequencing Center for Infectious Disease"/>
            <person name="Wu L."/>
            <person name="Ma J."/>
        </authorList>
    </citation>
    <scope>NUCLEOTIDE SEQUENCE [LARGE SCALE GENOMIC DNA]</scope>
    <source>
        <strain evidence="10">CECT 7698</strain>
    </source>
</reference>
<comment type="caution">
    <text evidence="9">The sequence shown here is derived from an EMBL/GenBank/DDBJ whole genome shotgun (WGS) entry which is preliminary data.</text>
</comment>
<accession>A0ABV7LQA1</accession>